<dbReference type="RefSeq" id="WP_210846222.1">
    <property type="nucleotide sequence ID" value="NZ_JAGKON010000013.1"/>
</dbReference>
<dbReference type="Proteomes" id="UP000673434">
    <property type="component" value="Unassembled WGS sequence"/>
</dbReference>
<organism evidence="1 2">
    <name type="scientific">Klebsiella oxytoca</name>
    <dbReference type="NCBI Taxonomy" id="571"/>
    <lineage>
        <taxon>Bacteria</taxon>
        <taxon>Pseudomonadati</taxon>
        <taxon>Pseudomonadota</taxon>
        <taxon>Gammaproteobacteria</taxon>
        <taxon>Enterobacterales</taxon>
        <taxon>Enterobacteriaceae</taxon>
        <taxon>Klebsiella/Raoultella group</taxon>
        <taxon>Klebsiella</taxon>
    </lineage>
</organism>
<evidence type="ECO:0000313" key="2">
    <source>
        <dbReference type="Proteomes" id="UP000673434"/>
    </source>
</evidence>
<keyword evidence="2" id="KW-1185">Reference proteome</keyword>
<protein>
    <submittedName>
        <fullName evidence="1">Uncharacterized protein</fullName>
    </submittedName>
</protein>
<gene>
    <name evidence="1" type="ORF">J7S78_13540</name>
</gene>
<proteinExistence type="predicted"/>
<name>A0AAP2BJN7_KLEOX</name>
<comment type="caution">
    <text evidence="1">The sequence shown here is derived from an EMBL/GenBank/DDBJ whole genome shotgun (WGS) entry which is preliminary data.</text>
</comment>
<dbReference type="AlphaFoldDB" id="A0AAP2BJN7"/>
<reference evidence="1 2" key="1">
    <citation type="submission" date="2021-03" db="EMBL/GenBank/DDBJ databases">
        <authorList>
            <person name="Stanton E."/>
        </authorList>
    </citation>
    <scope>NUCLEOTIDE SEQUENCE [LARGE SCALE GENOMIC DNA]</scope>
    <source>
        <strain evidence="1 2">2020EL-00037</strain>
    </source>
</reference>
<accession>A0AAP2BJN7</accession>
<evidence type="ECO:0000313" key="1">
    <source>
        <dbReference type="EMBL" id="MBQ0600815.1"/>
    </source>
</evidence>
<sequence>MTLVYGITVEPGGMLLDDDTNIVQCPDCGAKCKDRRYETCDGSINQRYSINCASCGHHECNAEICNICEMYFTTSAEDEADYYLDVVCSVSTLTDALVFLSKVEGSLLSAKAMLKFGDSGSAKAMILDGQINYCFFLKSSLPKTPLLESLVSSLRLLSSEMALCVTQSNTL</sequence>
<dbReference type="EMBL" id="JAGKON010000013">
    <property type="protein sequence ID" value="MBQ0600815.1"/>
    <property type="molecule type" value="Genomic_DNA"/>
</dbReference>